<protein>
    <submittedName>
        <fullName evidence="2">Uncharacterized protein</fullName>
    </submittedName>
</protein>
<feature type="transmembrane region" description="Helical" evidence="1">
    <location>
        <begin position="118"/>
        <end position="138"/>
    </location>
</feature>
<reference evidence="2 3" key="1">
    <citation type="submission" date="2018-08" db="EMBL/GenBank/DDBJ databases">
        <title>A genome reference for cultivated species of the human gut microbiota.</title>
        <authorList>
            <person name="Zou Y."/>
            <person name="Xue W."/>
            <person name="Luo G."/>
        </authorList>
    </citation>
    <scope>NUCLEOTIDE SEQUENCE [LARGE SCALE GENOMIC DNA]</scope>
    <source>
        <strain evidence="2 3">OF01-3</strain>
    </source>
</reference>
<dbReference type="AlphaFoldDB" id="A0A3E2TKX5"/>
<proteinExistence type="predicted"/>
<name>A0A3E2TKX5_9FIRM</name>
<gene>
    <name evidence="2" type="ORF">DXA39_00775</name>
</gene>
<sequence>MKDKKLANIFRLSLILMLVLLYFNYKLIIVVFFIILTELIILVYKFNIKEFDKDFLFKEISYYNNVQSAARNKDYSKMQVINKQNLANKGRSYSYFNKLNYKNAISQQALLSLRRTSFRTIIGFAIVIYILLAINKFYLDKDFINIFMIYSYLTNINTMICENFKSVLIKARQGLFIDVEYKNLVKSYSIINFTINTIFLLGFSIILKKIYYLVISLVYAPMLVASIYFSKDNKKIITYLSPIYLLAILLLFQNLL</sequence>
<feature type="transmembrane region" description="Helical" evidence="1">
    <location>
        <begin position="185"/>
        <end position="204"/>
    </location>
</feature>
<comment type="caution">
    <text evidence="2">The sequence shown here is derived from an EMBL/GenBank/DDBJ whole genome shotgun (WGS) entry which is preliminary data.</text>
</comment>
<keyword evidence="1" id="KW-0812">Transmembrane</keyword>
<feature type="transmembrane region" description="Helical" evidence="1">
    <location>
        <begin position="29"/>
        <end position="48"/>
    </location>
</feature>
<keyword evidence="1" id="KW-0472">Membrane</keyword>
<dbReference type="RefSeq" id="WP_117520135.1">
    <property type="nucleotide sequence ID" value="NZ_QVEU01000001.1"/>
</dbReference>
<keyword evidence="1" id="KW-1133">Transmembrane helix</keyword>
<dbReference type="Proteomes" id="UP000261011">
    <property type="component" value="Unassembled WGS sequence"/>
</dbReference>
<keyword evidence="3" id="KW-1185">Reference proteome</keyword>
<organism evidence="2 3">
    <name type="scientific">Anaerococcus nagyae</name>
    <dbReference type="NCBI Taxonomy" id="1755241"/>
    <lineage>
        <taxon>Bacteria</taxon>
        <taxon>Bacillati</taxon>
        <taxon>Bacillota</taxon>
        <taxon>Tissierellia</taxon>
        <taxon>Tissierellales</taxon>
        <taxon>Peptoniphilaceae</taxon>
        <taxon>Anaerococcus</taxon>
    </lineage>
</organism>
<evidence type="ECO:0000313" key="3">
    <source>
        <dbReference type="Proteomes" id="UP000261011"/>
    </source>
</evidence>
<evidence type="ECO:0000313" key="2">
    <source>
        <dbReference type="EMBL" id="RGB78014.1"/>
    </source>
</evidence>
<feature type="transmembrane region" description="Helical" evidence="1">
    <location>
        <begin position="236"/>
        <end position="255"/>
    </location>
</feature>
<feature type="transmembrane region" description="Helical" evidence="1">
    <location>
        <begin position="210"/>
        <end position="229"/>
    </location>
</feature>
<accession>A0A3E2TKX5</accession>
<dbReference type="EMBL" id="QVEU01000001">
    <property type="protein sequence ID" value="RGB78014.1"/>
    <property type="molecule type" value="Genomic_DNA"/>
</dbReference>
<evidence type="ECO:0000256" key="1">
    <source>
        <dbReference type="SAM" id="Phobius"/>
    </source>
</evidence>